<dbReference type="PROSITE" id="PS51257">
    <property type="entry name" value="PROKAR_LIPOPROTEIN"/>
    <property type="match status" value="1"/>
</dbReference>
<accession>A0A1G7XGH3</accession>
<dbReference type="AlphaFoldDB" id="A0A1G7XGH3"/>
<organism evidence="2 3">
    <name type="scientific">Psychroflexus sediminis</name>
    <dbReference type="NCBI Taxonomy" id="470826"/>
    <lineage>
        <taxon>Bacteria</taxon>
        <taxon>Pseudomonadati</taxon>
        <taxon>Bacteroidota</taxon>
        <taxon>Flavobacteriia</taxon>
        <taxon>Flavobacteriales</taxon>
        <taxon>Flavobacteriaceae</taxon>
        <taxon>Psychroflexus</taxon>
    </lineage>
</organism>
<sequence length="140" mass="15452">MTNKMISFLSVFAIFLITSCATTVDFPTSETVPGAEISAKIKVDDNSNYRIDLTAVNLTSPDRLNPPREMYVVWIETSRGTKNLGQLKMSSGLFSNVRKGTLNTTTPFKPQRIIITAESTSANNEPSSYVVTSSKNFEMD</sequence>
<keyword evidence="3" id="KW-1185">Reference proteome</keyword>
<feature type="chain" id="PRO_5011540477" description="Anti-sigma-K factor rskA" evidence="1">
    <location>
        <begin position="24"/>
        <end position="140"/>
    </location>
</feature>
<feature type="signal peptide" evidence="1">
    <location>
        <begin position="1"/>
        <end position="23"/>
    </location>
</feature>
<reference evidence="2 3" key="1">
    <citation type="submission" date="2016-10" db="EMBL/GenBank/DDBJ databases">
        <authorList>
            <person name="de Groot N.N."/>
        </authorList>
    </citation>
    <scope>NUCLEOTIDE SEQUENCE [LARGE SCALE GENOMIC DNA]</scope>
    <source>
        <strain evidence="2 3">DSM 19803</strain>
    </source>
</reference>
<evidence type="ECO:0000313" key="2">
    <source>
        <dbReference type="EMBL" id="SDG83191.1"/>
    </source>
</evidence>
<proteinExistence type="predicted"/>
<evidence type="ECO:0000256" key="1">
    <source>
        <dbReference type="SAM" id="SignalP"/>
    </source>
</evidence>
<dbReference type="STRING" id="470826.SAMN04488027_10891"/>
<name>A0A1G7XGH3_9FLAO</name>
<keyword evidence="1" id="KW-0732">Signal</keyword>
<evidence type="ECO:0000313" key="3">
    <source>
        <dbReference type="Proteomes" id="UP000199296"/>
    </source>
</evidence>
<dbReference type="RefSeq" id="WP_176752705.1">
    <property type="nucleotide sequence ID" value="NZ_FNCW01000008.1"/>
</dbReference>
<gene>
    <name evidence="2" type="ORF">SAMN04488027_10891</name>
</gene>
<dbReference type="EMBL" id="FNCW01000008">
    <property type="protein sequence ID" value="SDG83191.1"/>
    <property type="molecule type" value="Genomic_DNA"/>
</dbReference>
<dbReference type="Proteomes" id="UP000199296">
    <property type="component" value="Unassembled WGS sequence"/>
</dbReference>
<evidence type="ECO:0008006" key="4">
    <source>
        <dbReference type="Google" id="ProtNLM"/>
    </source>
</evidence>
<protein>
    <recommendedName>
        <fullName evidence="4">Anti-sigma-K factor rskA</fullName>
    </recommendedName>
</protein>